<organism evidence="1 2">
    <name type="scientific">Autumnicola lenta</name>
    <dbReference type="NCBI Taxonomy" id="3075593"/>
    <lineage>
        <taxon>Bacteria</taxon>
        <taxon>Pseudomonadati</taxon>
        <taxon>Bacteroidota</taxon>
        <taxon>Flavobacteriia</taxon>
        <taxon>Flavobacteriales</taxon>
        <taxon>Flavobacteriaceae</taxon>
        <taxon>Autumnicola</taxon>
    </lineage>
</organism>
<accession>A0ABU3CP77</accession>
<name>A0ABU3CP77_9FLAO</name>
<dbReference type="RefSeq" id="WP_311496258.1">
    <property type="nucleotide sequence ID" value="NZ_JAVRHO010000031.1"/>
</dbReference>
<proteinExistence type="predicted"/>
<reference evidence="1 2" key="1">
    <citation type="submission" date="2023-09" db="EMBL/GenBank/DDBJ databases">
        <authorList>
            <person name="Rey-Velasco X."/>
        </authorList>
    </citation>
    <scope>NUCLEOTIDE SEQUENCE [LARGE SCALE GENOMIC DNA]</scope>
    <source>
        <strain evidence="1 2">F260</strain>
    </source>
</reference>
<evidence type="ECO:0000313" key="1">
    <source>
        <dbReference type="EMBL" id="MDT0648159.1"/>
    </source>
</evidence>
<comment type="caution">
    <text evidence="1">The sequence shown here is derived from an EMBL/GenBank/DDBJ whole genome shotgun (WGS) entry which is preliminary data.</text>
</comment>
<keyword evidence="2" id="KW-1185">Reference proteome</keyword>
<dbReference type="EMBL" id="JAVRHO010000031">
    <property type="protein sequence ID" value="MDT0648159.1"/>
    <property type="molecule type" value="Genomic_DNA"/>
</dbReference>
<protein>
    <submittedName>
        <fullName evidence="1">Uncharacterized protein</fullName>
    </submittedName>
</protein>
<sequence length="88" mass="10317">MEIKLKKNTKNYLLITLQKEKEDIFLQLKLNEKGNLGSSEYTFKIGEDAADVIRDWAMDKQQSVGFDEDYDLTNEGEMLQEIIDKFYS</sequence>
<gene>
    <name evidence="1" type="ORF">RM545_15800</name>
</gene>
<dbReference type="Proteomes" id="UP001245285">
    <property type="component" value="Unassembled WGS sequence"/>
</dbReference>
<evidence type="ECO:0000313" key="2">
    <source>
        <dbReference type="Proteomes" id="UP001245285"/>
    </source>
</evidence>